<name>A0A250XDI9_9CHLO</name>
<evidence type="ECO:0000256" key="6">
    <source>
        <dbReference type="SAM" id="MobiDB-lite"/>
    </source>
</evidence>
<dbReference type="OrthoDB" id="29058at2759"/>
<protein>
    <recommendedName>
        <fullName evidence="5">U3 small nucleolar RNA-associated protein 11</fullName>
        <shortName evidence="5">U3 snoRNA-associated protein 11</shortName>
    </recommendedName>
</protein>
<dbReference type="PIRSF" id="PIRSF015952">
    <property type="entry name" value="U3snoRNP11"/>
    <property type="match status" value="1"/>
</dbReference>
<dbReference type="PANTHER" id="PTHR12838">
    <property type="entry name" value="U3 SMALL NUCLEOLAR RNA-ASSOCIATED PROTEIN 11"/>
    <property type="match status" value="1"/>
</dbReference>
<reference evidence="7 8" key="1">
    <citation type="submission" date="2017-08" db="EMBL/GenBank/DDBJ databases">
        <title>Acidophilic green algal genome provides insights into adaptation to an acidic environment.</title>
        <authorList>
            <person name="Hirooka S."/>
            <person name="Hirose Y."/>
            <person name="Kanesaki Y."/>
            <person name="Higuchi S."/>
            <person name="Fujiwara T."/>
            <person name="Onuma R."/>
            <person name="Era A."/>
            <person name="Ohbayashi R."/>
            <person name="Uzuka A."/>
            <person name="Nozaki H."/>
            <person name="Yoshikawa H."/>
            <person name="Miyagishima S.Y."/>
        </authorList>
    </citation>
    <scope>NUCLEOTIDE SEQUENCE [LARGE SCALE GENOMIC DNA]</scope>
    <source>
        <strain evidence="7 8">NIES-2499</strain>
    </source>
</reference>
<proteinExistence type="inferred from homology"/>
<sequence>MSSLKNAISRRTHKERAQPAARKKFGLLEKHKDYVARAKDFHRKENTIKALKRKAEERNPDEFYFAMQKAKTKDGVHDGRRTVQNKYSQEQLMLMKTQDVKYLLLKERTETEKVKRLQASLHLIGMEPAEGLRKHTVFVDSAAEARALKPEEYFDTPAELLGRSHNRPRVRQMLVEGLPEASGPVASRRLKLIEKKKQSAYKELLERADRQGKVARTASLMAYEKATMGKGRKRKLKSSELSAEETSASQVATVYKWKRERKK</sequence>
<evidence type="ECO:0000313" key="7">
    <source>
        <dbReference type="EMBL" id="GAX80942.1"/>
    </source>
</evidence>
<keyword evidence="3 5" id="KW-0698">rRNA processing</keyword>
<dbReference type="GO" id="GO:0032040">
    <property type="term" value="C:small-subunit processome"/>
    <property type="evidence" value="ECO:0007669"/>
    <property type="project" value="UniProtKB-UniRule"/>
</dbReference>
<accession>A0A250XDI9</accession>
<feature type="compositionally biased region" description="Low complexity" evidence="6">
    <location>
        <begin position="239"/>
        <end position="249"/>
    </location>
</feature>
<evidence type="ECO:0000256" key="5">
    <source>
        <dbReference type="PIRNR" id="PIRNR015952"/>
    </source>
</evidence>
<comment type="subcellular location">
    <subcellularLocation>
        <location evidence="1 5">Nucleus</location>
        <location evidence="1 5">Nucleolus</location>
    </subcellularLocation>
</comment>
<evidence type="ECO:0000256" key="2">
    <source>
        <dbReference type="ARBA" id="ARBA00008105"/>
    </source>
</evidence>
<dbReference type="Proteomes" id="UP000232323">
    <property type="component" value="Unassembled WGS sequence"/>
</dbReference>
<dbReference type="GO" id="GO:0006364">
    <property type="term" value="P:rRNA processing"/>
    <property type="evidence" value="ECO:0007669"/>
    <property type="project" value="UniProtKB-UniRule"/>
</dbReference>
<organism evidence="7 8">
    <name type="scientific">Chlamydomonas eustigma</name>
    <dbReference type="NCBI Taxonomy" id="1157962"/>
    <lineage>
        <taxon>Eukaryota</taxon>
        <taxon>Viridiplantae</taxon>
        <taxon>Chlorophyta</taxon>
        <taxon>core chlorophytes</taxon>
        <taxon>Chlorophyceae</taxon>
        <taxon>CS clade</taxon>
        <taxon>Chlamydomonadales</taxon>
        <taxon>Chlamydomonadaceae</taxon>
        <taxon>Chlamydomonas</taxon>
    </lineage>
</organism>
<gene>
    <name evidence="7" type="ORF">CEUSTIGMA_g8377.t1</name>
</gene>
<dbReference type="AlphaFoldDB" id="A0A250XDI9"/>
<comment type="subunit">
    <text evidence="5">Component of the ribosomal small subunit (SSU) processome.</text>
</comment>
<feature type="region of interest" description="Disordered" evidence="6">
    <location>
        <begin position="229"/>
        <end position="249"/>
    </location>
</feature>
<dbReference type="InterPro" id="IPR007144">
    <property type="entry name" value="SSU_processome_Utp11"/>
</dbReference>
<dbReference type="Pfam" id="PF03998">
    <property type="entry name" value="Utp11"/>
    <property type="match status" value="1"/>
</dbReference>
<keyword evidence="8" id="KW-1185">Reference proteome</keyword>
<evidence type="ECO:0000313" key="8">
    <source>
        <dbReference type="Proteomes" id="UP000232323"/>
    </source>
</evidence>
<dbReference type="STRING" id="1157962.A0A250XDI9"/>
<evidence type="ECO:0000256" key="3">
    <source>
        <dbReference type="ARBA" id="ARBA00022552"/>
    </source>
</evidence>
<dbReference type="EMBL" id="BEGY01000058">
    <property type="protein sequence ID" value="GAX80942.1"/>
    <property type="molecule type" value="Genomic_DNA"/>
</dbReference>
<comment type="similarity">
    <text evidence="2 5">Belongs to the UTP11 family.</text>
</comment>
<keyword evidence="4 5" id="KW-0539">Nucleus</keyword>
<feature type="region of interest" description="Disordered" evidence="6">
    <location>
        <begin position="1"/>
        <end position="23"/>
    </location>
</feature>
<evidence type="ECO:0000256" key="4">
    <source>
        <dbReference type="ARBA" id="ARBA00023242"/>
    </source>
</evidence>
<comment type="caution">
    <text evidence="7">The sequence shown here is derived from an EMBL/GenBank/DDBJ whole genome shotgun (WGS) entry which is preliminary data.</text>
</comment>
<comment type="function">
    <text evidence="5">Involved in nucleolar processing of pre-18S ribosomal RNA.</text>
</comment>
<evidence type="ECO:0000256" key="1">
    <source>
        <dbReference type="ARBA" id="ARBA00004604"/>
    </source>
</evidence>
<dbReference type="PANTHER" id="PTHR12838:SF0">
    <property type="entry name" value="U3 SMALL NUCLEOLAR RNA-ASSOCIATED PROTEIN 11-RELATED"/>
    <property type="match status" value="1"/>
</dbReference>